<protein>
    <recommendedName>
        <fullName evidence="4">Tripartite tricarboxylate transporter TctB family protein</fullName>
    </recommendedName>
</protein>
<dbReference type="RefSeq" id="WP_212611507.1">
    <property type="nucleotide sequence ID" value="NZ_FOSZ01000001.1"/>
</dbReference>
<evidence type="ECO:0000256" key="1">
    <source>
        <dbReference type="SAM" id="Phobius"/>
    </source>
</evidence>
<evidence type="ECO:0000313" key="3">
    <source>
        <dbReference type="Proteomes" id="UP000198851"/>
    </source>
</evidence>
<dbReference type="EMBL" id="FOSZ01000001">
    <property type="protein sequence ID" value="SFK67300.1"/>
    <property type="molecule type" value="Genomic_DNA"/>
</dbReference>
<accession>A0A1I4BG81</accession>
<feature type="transmembrane region" description="Helical" evidence="1">
    <location>
        <begin position="70"/>
        <end position="88"/>
    </location>
</feature>
<feature type="transmembrane region" description="Helical" evidence="1">
    <location>
        <begin position="155"/>
        <end position="174"/>
    </location>
</feature>
<name>A0A1I4BG81_9RHOB</name>
<reference evidence="3" key="1">
    <citation type="submission" date="2016-10" db="EMBL/GenBank/DDBJ databases">
        <authorList>
            <person name="Varghese N."/>
            <person name="Submissions S."/>
        </authorList>
    </citation>
    <scope>NUCLEOTIDE SEQUENCE [LARGE SCALE GENOMIC DNA]</scope>
    <source>
        <strain evidence="3">DSM 28453</strain>
    </source>
</reference>
<keyword evidence="1" id="KW-0472">Membrane</keyword>
<sequence length="261" mass="29266">MTTNDHLLQSETPDRKTQLILRTRDFWGALVLLGLSAFFLWRTSFIPLWGENRAGVKGGDWYNSAALVPWGIFSAMFVLSLVLLRVAIREGGAKRAMSSVGIGWDRVEALRFTTLAVILFFYIAGLVPRVDFILCSGLLITALIYGYHSGHVARMVLAAAVVGFAGIYAMALHLPRAAWAQHDDDWLVFALWIVLTTWVLWSERGNRLARVIPVISVLAPTILVCAMAFGFRQNVPNRGGLIFKQIEYQYYVTLKPFWSGK</sequence>
<keyword evidence="1" id="KW-0812">Transmembrane</keyword>
<feature type="transmembrane region" description="Helical" evidence="1">
    <location>
        <begin position="26"/>
        <end position="50"/>
    </location>
</feature>
<organism evidence="2 3">
    <name type="scientific">Shimia haliotis</name>
    <dbReference type="NCBI Taxonomy" id="1280847"/>
    <lineage>
        <taxon>Bacteria</taxon>
        <taxon>Pseudomonadati</taxon>
        <taxon>Pseudomonadota</taxon>
        <taxon>Alphaproteobacteria</taxon>
        <taxon>Rhodobacterales</taxon>
        <taxon>Roseobacteraceae</taxon>
    </lineage>
</organism>
<feature type="transmembrane region" description="Helical" evidence="1">
    <location>
        <begin position="208"/>
        <end position="231"/>
    </location>
</feature>
<feature type="transmembrane region" description="Helical" evidence="1">
    <location>
        <begin position="186"/>
        <end position="201"/>
    </location>
</feature>
<keyword evidence="3" id="KW-1185">Reference proteome</keyword>
<feature type="transmembrane region" description="Helical" evidence="1">
    <location>
        <begin position="109"/>
        <end position="125"/>
    </location>
</feature>
<dbReference type="Proteomes" id="UP000198851">
    <property type="component" value="Unassembled WGS sequence"/>
</dbReference>
<dbReference type="AlphaFoldDB" id="A0A1I4BG81"/>
<evidence type="ECO:0000313" key="2">
    <source>
        <dbReference type="EMBL" id="SFK67300.1"/>
    </source>
</evidence>
<evidence type="ECO:0008006" key="4">
    <source>
        <dbReference type="Google" id="ProtNLM"/>
    </source>
</evidence>
<gene>
    <name evidence="2" type="ORF">SAMN04488036_101995</name>
</gene>
<feature type="transmembrane region" description="Helical" evidence="1">
    <location>
        <begin position="131"/>
        <end position="148"/>
    </location>
</feature>
<keyword evidence="1" id="KW-1133">Transmembrane helix</keyword>
<dbReference type="STRING" id="1280847.SAMN04488036_101995"/>
<proteinExistence type="predicted"/>